<evidence type="ECO:0000313" key="1">
    <source>
        <dbReference type="Proteomes" id="UP000887574"/>
    </source>
</evidence>
<keyword evidence="1" id="KW-1185">Reference proteome</keyword>
<accession>A0A915ECR1</accession>
<dbReference type="AlphaFoldDB" id="A0A915ECR1"/>
<dbReference type="Proteomes" id="UP000887574">
    <property type="component" value="Unplaced"/>
</dbReference>
<name>A0A915ECR1_9BILA</name>
<reference evidence="2" key="1">
    <citation type="submission" date="2022-11" db="UniProtKB">
        <authorList>
            <consortium name="WormBaseParasite"/>
        </authorList>
    </citation>
    <scope>IDENTIFICATION</scope>
</reference>
<dbReference type="WBParaSite" id="jg4956">
    <property type="protein sequence ID" value="jg4956"/>
    <property type="gene ID" value="jg4956"/>
</dbReference>
<organism evidence="1 2">
    <name type="scientific">Ditylenchus dipsaci</name>
    <dbReference type="NCBI Taxonomy" id="166011"/>
    <lineage>
        <taxon>Eukaryota</taxon>
        <taxon>Metazoa</taxon>
        <taxon>Ecdysozoa</taxon>
        <taxon>Nematoda</taxon>
        <taxon>Chromadorea</taxon>
        <taxon>Rhabditida</taxon>
        <taxon>Tylenchina</taxon>
        <taxon>Tylenchomorpha</taxon>
        <taxon>Sphaerularioidea</taxon>
        <taxon>Anguinidae</taxon>
        <taxon>Anguininae</taxon>
        <taxon>Ditylenchus</taxon>
    </lineage>
</organism>
<sequence>MCSKEVVLRFAEELSDDLPNNHKVVSNWSVAEGFSDANSGDILELDYGDKQYWAIYAGKIQGQGIVIALFGTSPAQVLALSSCLLTGKIRVNNSYDAFYPQYLPKRVVKHAASRIGRIMDPGENTLMFVTACRYEYKLERVVYESLKNVSLSAECLLKLDKSYAFLMGFHDRRRKQLDQWNFQPSVLEVDNFKTFLETWLDAYRAGNIPDLRNRELMQPKIAVALLCRYQITADMLHIPCDVNMMKRLIEVLDYESTRKLVQDESDLVYARFIHSVITLRSETSLINQIVMPISREFNSICEKIKSIGSLSEEVFTLLEMILGMIVVRSISIDEICDVVHNLNLVIKNVRMTSAHKARLEELQYAWNYKKKTSSKN</sequence>
<protein>
    <submittedName>
        <fullName evidence="2">Uncharacterized protein</fullName>
    </submittedName>
</protein>
<evidence type="ECO:0000313" key="2">
    <source>
        <dbReference type="WBParaSite" id="jg4956"/>
    </source>
</evidence>
<proteinExistence type="predicted"/>